<evidence type="ECO:0000256" key="3">
    <source>
        <dbReference type="ARBA" id="ARBA00022475"/>
    </source>
</evidence>
<evidence type="ECO:0000313" key="7">
    <source>
        <dbReference type="Proteomes" id="UP000295507"/>
    </source>
</evidence>
<evidence type="ECO:0000256" key="4">
    <source>
        <dbReference type="SAM" id="Phobius"/>
    </source>
</evidence>
<feature type="domain" description="ABC transporter type 1 GsiC-like N-terminal" evidence="5">
    <location>
        <begin position="1"/>
        <end position="52"/>
    </location>
</feature>
<dbReference type="AlphaFoldDB" id="A0A4R3REG1"/>
<evidence type="ECO:0000259" key="5">
    <source>
        <dbReference type="Pfam" id="PF19300"/>
    </source>
</evidence>
<feature type="transmembrane region" description="Helical" evidence="4">
    <location>
        <begin position="12"/>
        <end position="30"/>
    </location>
</feature>
<comment type="subcellular location">
    <subcellularLocation>
        <location evidence="1">Cell membrane</location>
        <topology evidence="1">Multi-pass membrane protein</topology>
    </subcellularLocation>
</comment>
<name>A0A4R3REG1_9HYPH</name>
<dbReference type="Pfam" id="PF19300">
    <property type="entry name" value="BPD_transp_1_N"/>
    <property type="match status" value="1"/>
</dbReference>
<evidence type="ECO:0000256" key="2">
    <source>
        <dbReference type="ARBA" id="ARBA00022448"/>
    </source>
</evidence>
<accession>A0A4R3REG1</accession>
<dbReference type="Proteomes" id="UP000295507">
    <property type="component" value="Unassembled WGS sequence"/>
</dbReference>
<comment type="caution">
    <text evidence="6">The sequence shown here is derived from an EMBL/GenBank/DDBJ whole genome shotgun (WGS) entry which is preliminary data.</text>
</comment>
<keyword evidence="4" id="KW-1133">Transmembrane helix</keyword>
<keyword evidence="2" id="KW-0813">Transport</keyword>
<keyword evidence="3" id="KW-1003">Cell membrane</keyword>
<reference evidence="6 7" key="1">
    <citation type="submission" date="2019-03" db="EMBL/GenBank/DDBJ databases">
        <title>Genomic Encyclopedia of Type Strains, Phase IV (KMG-V): Genome sequencing to study the core and pangenomes of soil and plant-associated prokaryotes.</title>
        <authorList>
            <person name="Whitman W."/>
        </authorList>
    </citation>
    <scope>NUCLEOTIDE SEQUENCE [LARGE SCALE GENOMIC DNA]</scope>
    <source>
        <strain evidence="6 7">IE4868</strain>
    </source>
</reference>
<evidence type="ECO:0000256" key="1">
    <source>
        <dbReference type="ARBA" id="ARBA00004651"/>
    </source>
</evidence>
<sequence>MLRFVLSRIGMAVPTVILVSVLVFFLIRLIPGDPATLMLGDMADPASVAALRT</sequence>
<dbReference type="InterPro" id="IPR045621">
    <property type="entry name" value="BPD_transp_1_N"/>
</dbReference>
<gene>
    <name evidence="6" type="ORF">EV129_114160</name>
</gene>
<keyword evidence="4" id="KW-0812">Transmembrane</keyword>
<dbReference type="GO" id="GO:0005886">
    <property type="term" value="C:plasma membrane"/>
    <property type="evidence" value="ECO:0007669"/>
    <property type="project" value="UniProtKB-SubCell"/>
</dbReference>
<protein>
    <recommendedName>
        <fullName evidence="5">ABC transporter type 1 GsiC-like N-terminal domain-containing protein</fullName>
    </recommendedName>
</protein>
<keyword evidence="4" id="KW-0472">Membrane</keyword>
<proteinExistence type="predicted"/>
<organism evidence="6 7">
    <name type="scientific">Rhizobium azibense</name>
    <dbReference type="NCBI Taxonomy" id="1136135"/>
    <lineage>
        <taxon>Bacteria</taxon>
        <taxon>Pseudomonadati</taxon>
        <taxon>Pseudomonadota</taxon>
        <taxon>Alphaproteobacteria</taxon>
        <taxon>Hyphomicrobiales</taxon>
        <taxon>Rhizobiaceae</taxon>
        <taxon>Rhizobium/Agrobacterium group</taxon>
        <taxon>Rhizobium</taxon>
    </lineage>
</organism>
<evidence type="ECO:0000313" key="6">
    <source>
        <dbReference type="EMBL" id="TCU33918.1"/>
    </source>
</evidence>
<dbReference type="EMBL" id="SMBK01000014">
    <property type="protein sequence ID" value="TCU33918.1"/>
    <property type="molecule type" value="Genomic_DNA"/>
</dbReference>